<protein>
    <submittedName>
        <fullName evidence="2">Uncharacterized protein</fullName>
    </submittedName>
</protein>
<dbReference type="AlphaFoldDB" id="A0A058ZU96"/>
<dbReference type="EMBL" id="KK198835">
    <property type="protein sequence ID" value="KCW45378.1"/>
    <property type="molecule type" value="Genomic_DNA"/>
</dbReference>
<dbReference type="Proteomes" id="UP000030711">
    <property type="component" value="Unassembled WGS sequence"/>
</dbReference>
<reference evidence="1" key="4">
    <citation type="submission" date="2023-07" db="EMBL/GenBank/DDBJ databases">
        <authorList>
            <person name="Myburg A.A."/>
            <person name="Grattapaglia D."/>
            <person name="Tuskan G.A."/>
            <person name="Hellsten U."/>
            <person name="Hayes R.D."/>
            <person name="Grimwood J."/>
            <person name="Jenkins J."/>
            <person name="Lindquist E."/>
            <person name="Tice H."/>
            <person name="Bauer D."/>
            <person name="Goodstein D.M."/>
            <person name="Dubchak I."/>
            <person name="Poliakov A."/>
            <person name="Mizrachi E."/>
            <person name="Kullan A.R."/>
            <person name="Hussey S.G."/>
            <person name="Pinard D."/>
            <person name="Van D.M."/>
            <person name="Singh P."/>
            <person name="Van J.I."/>
            <person name="Silva-Junior O.B."/>
            <person name="Togawa R.C."/>
            <person name="Pappas M.R."/>
            <person name="Faria D.A."/>
            <person name="Sansaloni C.P."/>
            <person name="Petroli C.D."/>
            <person name="Yang X."/>
            <person name="Ranjan P."/>
            <person name="Tschaplinski T.J."/>
            <person name="Ye C.Y."/>
            <person name="Li T."/>
            <person name="Sterck L."/>
            <person name="Vanneste K."/>
            <person name="Murat F."/>
            <person name="Soler M."/>
            <person name="Clemente H.S."/>
            <person name="Saidi N."/>
            <person name="Cassan-Wang H."/>
            <person name="Dunand C."/>
            <person name="Hefer C.A."/>
            <person name="Bornberg-Bauer E."/>
            <person name="Kersting A.R."/>
            <person name="Vining K."/>
            <person name="Amarasinghe V."/>
            <person name="Ranik M."/>
            <person name="Naithani S."/>
            <person name="Elser J."/>
            <person name="Boyd A.E."/>
            <person name="Liston A."/>
            <person name="Spatafora J.W."/>
            <person name="Dharmwardhana P."/>
            <person name="Raja R."/>
            <person name="Sullivan C."/>
            <person name="Romanel E."/>
            <person name="Alves-Ferreira M."/>
            <person name="Kulheim C."/>
            <person name="Foley W."/>
            <person name="Carocha V."/>
            <person name="Paiva J."/>
            <person name="Kudrna D."/>
            <person name="Brommonschenkel S.H."/>
            <person name="Pasquali G."/>
            <person name="Byrne M."/>
            <person name="Rigault P."/>
            <person name="Tibbits J."/>
            <person name="Spokevicius A."/>
            <person name="Jones R.C."/>
            <person name="Steane D.A."/>
            <person name="Vaillancourt R.E."/>
            <person name="Potts B.M."/>
            <person name="Joubert F."/>
            <person name="Barry K."/>
            <person name="Pappas G.J."/>
            <person name="Strauss S.H."/>
            <person name="Jaiswal P."/>
            <person name="Grima-Pettenati J."/>
            <person name="Salse J."/>
            <person name="Van D.P."/>
            <person name="Rokhsar D.S."/>
            <person name="Schmutz J."/>
        </authorList>
    </citation>
    <scope>NUCLEOTIDE SEQUENCE</scope>
    <source>
        <tissue evidence="1">Leaf extractions</tissue>
    </source>
</reference>
<reference evidence="1" key="2">
    <citation type="journal article" date="2014" name="Nature">
        <title>The genome of Eucalyptus grandis.</title>
        <authorList>
            <person name="Myburg A.A."/>
            <person name="Grattapaglia D."/>
            <person name="Tuskan G.A."/>
            <person name="Hellsten U."/>
            <person name="Hayes R.D."/>
            <person name="Grimwood J."/>
            <person name="Jenkins J."/>
            <person name="Lindquist E."/>
            <person name="Tice H."/>
            <person name="Bauer D."/>
            <person name="Goodstein D.M."/>
            <person name="Dubchak I."/>
            <person name="Poliakov A."/>
            <person name="Mizrachi E."/>
            <person name="Kullan A.R."/>
            <person name="Hussey S.G."/>
            <person name="Pinard D."/>
            <person name="van der Merwe K."/>
            <person name="Singh P."/>
            <person name="van Jaarsveld I."/>
            <person name="Silva-Junior O.B."/>
            <person name="Togawa R.C."/>
            <person name="Pappas M.R."/>
            <person name="Faria D.A."/>
            <person name="Sansaloni C.P."/>
            <person name="Petroli C.D."/>
            <person name="Yang X."/>
            <person name="Ranjan P."/>
            <person name="Tschaplinski T.J."/>
            <person name="Ye C.Y."/>
            <person name="Li T."/>
            <person name="Sterck L."/>
            <person name="Vanneste K."/>
            <person name="Murat F."/>
            <person name="Soler M."/>
            <person name="Clemente H.S."/>
            <person name="Saidi N."/>
            <person name="Cassan-Wang H."/>
            <person name="Dunand C."/>
            <person name="Hefer C.A."/>
            <person name="Bornberg-Bauer E."/>
            <person name="Kersting A.R."/>
            <person name="Vining K."/>
            <person name="Amarasinghe V."/>
            <person name="Ranik M."/>
            <person name="Naithani S."/>
            <person name="Elser J."/>
            <person name="Boyd A.E."/>
            <person name="Liston A."/>
            <person name="Spatafora J.W."/>
            <person name="Dharmwardhana P."/>
            <person name="Raja R."/>
            <person name="Sullivan C."/>
            <person name="Romanel E."/>
            <person name="Alves-Ferreira M."/>
            <person name="Kulheim C."/>
            <person name="Foley W."/>
            <person name="Carocha V."/>
            <person name="Paiva J."/>
            <person name="Kudrna D."/>
            <person name="Brommonschenkel S.H."/>
            <person name="Pasquali G."/>
            <person name="Byrne M."/>
            <person name="Rigault P."/>
            <person name="Tibbits J."/>
            <person name="Spokevicius A."/>
            <person name="Jones R.C."/>
            <person name="Steane D.A."/>
            <person name="Vaillancourt R.E."/>
            <person name="Potts B.M."/>
            <person name="Joubert F."/>
            <person name="Barry K."/>
            <person name="Pappas G.J."/>
            <person name="Strauss S.H."/>
            <person name="Jaiswal P."/>
            <person name="Grima-Pettenati J."/>
            <person name="Salse J."/>
            <person name="Van de Peer Y."/>
            <person name="Rokhsar D.S."/>
            <person name="Schmutz J."/>
        </authorList>
    </citation>
    <scope>NUCLEOTIDE SEQUENCE</scope>
    <source>
        <tissue evidence="1">Leaf extractions</tissue>
    </source>
</reference>
<evidence type="ECO:0000313" key="2">
    <source>
        <dbReference type="EMBL" id="KCW45378.1"/>
    </source>
</evidence>
<evidence type="ECO:0000313" key="3">
    <source>
        <dbReference type="Proteomes" id="UP000030711"/>
    </source>
</evidence>
<sequence>MKSRVSTKVTASACFVELNSMFSTELTSMFLANPSLILPNESLLDAGNNSVAKHRRIFYSSLRLNRVSVPDLGWEMRRVHHRHHCCSGKSCPYSSLPICQSLQGGLRCCSCSPAAGTT</sequence>
<dbReference type="EMBL" id="MU848320">
    <property type="protein sequence ID" value="KAK2632885.1"/>
    <property type="molecule type" value="Genomic_DNA"/>
</dbReference>
<evidence type="ECO:0000313" key="1">
    <source>
        <dbReference type="EMBL" id="KAK2632885.1"/>
    </source>
</evidence>
<name>A0A058ZU96_EUCGR</name>
<accession>A0A058ZU96</accession>
<keyword evidence="3" id="KW-1185">Reference proteome</keyword>
<dbReference type="InParanoid" id="A0A058ZU96"/>
<reference evidence="2" key="1">
    <citation type="submission" date="2013-07" db="EMBL/GenBank/DDBJ databases">
        <title>The genome of Eucalyptus grandis.</title>
        <authorList>
            <person name="Schmutz J."/>
            <person name="Hayes R."/>
            <person name="Myburg A."/>
            <person name="Tuskan G."/>
            <person name="Grattapaglia D."/>
            <person name="Rokhsar D.S."/>
        </authorList>
    </citation>
    <scope>NUCLEOTIDE SEQUENCE</scope>
    <source>
        <tissue evidence="2">Leaf extractions</tissue>
    </source>
</reference>
<proteinExistence type="predicted"/>
<dbReference type="Gramene" id="KCW45378">
    <property type="protein sequence ID" value="KCW45378"/>
    <property type="gene ID" value="EUGRSUZ_L00942"/>
</dbReference>
<organism evidence="2">
    <name type="scientific">Eucalyptus grandis</name>
    <name type="common">Flooded gum</name>
    <dbReference type="NCBI Taxonomy" id="71139"/>
    <lineage>
        <taxon>Eukaryota</taxon>
        <taxon>Viridiplantae</taxon>
        <taxon>Streptophyta</taxon>
        <taxon>Embryophyta</taxon>
        <taxon>Tracheophyta</taxon>
        <taxon>Spermatophyta</taxon>
        <taxon>Magnoliopsida</taxon>
        <taxon>eudicotyledons</taxon>
        <taxon>Gunneridae</taxon>
        <taxon>Pentapetalae</taxon>
        <taxon>rosids</taxon>
        <taxon>malvids</taxon>
        <taxon>Myrtales</taxon>
        <taxon>Myrtaceae</taxon>
        <taxon>Myrtoideae</taxon>
        <taxon>Eucalypteae</taxon>
        <taxon>Eucalyptus</taxon>
    </lineage>
</organism>
<reference evidence="1" key="3">
    <citation type="submission" date="2023-04" db="EMBL/GenBank/DDBJ databases">
        <title>WGS assembly of Eucalyptus grandis.</title>
        <authorList>
            <person name="Myburg A."/>
            <person name="Grattapaglia D."/>
            <person name="Tuskan G."/>
            <person name="Hellsten U."/>
            <person name="Hayes R."/>
            <person name="Grimwood J."/>
            <person name="Jenkins J."/>
            <person name="Lindquist E."/>
            <person name="Tice H."/>
            <person name="Bauer D."/>
            <person name="Goodstein D."/>
            <person name="Dubchak I."/>
            <person name="Poliakov A."/>
            <person name="Mizrachi E."/>
            <person name="Kullan A."/>
            <person name="Hussey S."/>
            <person name="Pinard D."/>
            <person name="Van D."/>
            <person name="Singh P."/>
            <person name="Van J."/>
            <person name="Silva-Junior O."/>
            <person name="Togawa R."/>
            <person name="Pappas M."/>
            <person name="Faria D."/>
            <person name="Sansaloni C."/>
            <person name="Petroli C."/>
            <person name="Yang X."/>
            <person name="Ranjan P."/>
            <person name="Tschaplinski T."/>
            <person name="Ye C."/>
            <person name="Li T."/>
            <person name="Sterck L."/>
            <person name="Vanneste K."/>
            <person name="Murat F."/>
            <person name="Soler M."/>
            <person name="Clemente H."/>
            <person name="Saidi N."/>
            <person name="Cassan-Wang H."/>
            <person name="Dunand C."/>
            <person name="Hefer C."/>
            <person name="Bornberg-Bauer E."/>
            <person name="Kersting A."/>
            <person name="Vining K."/>
            <person name="Amarasinghe V."/>
            <person name="Ranik M."/>
            <person name="Naithani S."/>
            <person name="Elser J."/>
            <person name="Boyd A."/>
            <person name="Liston A."/>
            <person name="Spatafora J."/>
            <person name="Dharmwardhana P."/>
            <person name="Raja R."/>
            <person name="Sullivan C."/>
            <person name="Romanel E."/>
            <person name="Alves-Ferreira M."/>
            <person name="Kulheim C."/>
            <person name="Foley W."/>
            <person name="Carocha V."/>
            <person name="Paiva J."/>
            <person name="Kudrna D."/>
            <person name="Brommonschenkel S."/>
            <person name="Pasquali G."/>
            <person name="Byrne M."/>
            <person name="Rigault P."/>
            <person name="Tibbits J."/>
            <person name="Spokevicius A."/>
            <person name="Jones R."/>
            <person name="Steane D."/>
            <person name="Vaillancourt R."/>
            <person name="Potts B."/>
            <person name="Joubert F."/>
            <person name="Barry K."/>
            <person name="Pappas G."/>
            <person name="Strauss S."/>
            <person name="Jaiswal P."/>
            <person name="Grima-Pettenati J."/>
            <person name="Salse J."/>
            <person name="Van D."/>
            <person name="Rokhsar D."/>
            <person name="Schmutz J."/>
        </authorList>
    </citation>
    <scope>NUCLEOTIDE SEQUENCE</scope>
    <source>
        <tissue evidence="1">Leaf extractions</tissue>
    </source>
</reference>
<gene>
    <name evidence="2" type="ORF">EUGRSUZ_L00942</name>
</gene>